<gene>
    <name evidence="1" type="ORF">ANN_04482</name>
</gene>
<dbReference type="EMBL" id="JAJSOF020000013">
    <property type="protein sequence ID" value="KAJ4442889.1"/>
    <property type="molecule type" value="Genomic_DNA"/>
</dbReference>
<reference evidence="1 2" key="1">
    <citation type="journal article" date="2022" name="Allergy">
        <title>Genome assembly and annotation of Periplaneta americana reveal a comprehensive cockroach allergen profile.</title>
        <authorList>
            <person name="Wang L."/>
            <person name="Xiong Q."/>
            <person name="Saelim N."/>
            <person name="Wang L."/>
            <person name="Nong W."/>
            <person name="Wan A.T."/>
            <person name="Shi M."/>
            <person name="Liu X."/>
            <person name="Cao Q."/>
            <person name="Hui J.H.L."/>
            <person name="Sookrung N."/>
            <person name="Leung T.F."/>
            <person name="Tungtrongchitr A."/>
            <person name="Tsui S.K.W."/>
        </authorList>
    </citation>
    <scope>NUCLEOTIDE SEQUENCE [LARGE SCALE GENOMIC DNA]</scope>
    <source>
        <strain evidence="1">PWHHKU_190912</strain>
    </source>
</reference>
<proteinExistence type="predicted"/>
<evidence type="ECO:0000313" key="1">
    <source>
        <dbReference type="EMBL" id="KAJ4442889.1"/>
    </source>
</evidence>
<evidence type="ECO:0000313" key="2">
    <source>
        <dbReference type="Proteomes" id="UP001148838"/>
    </source>
</evidence>
<sequence>MAGLCEGGNEPPGSLKAVSHDEMGYHMDFSFDVYDSDVDPVYKPDSSGESSEEDFDQRMRNIGKIVRSQSAEGNTGEVSRNHRNKVGGAYITEELRFEYFKDLKQLAATVIKNRTKDSEGSQLAWEAFVNPTLTDHPVSTPKELDLIPRQVPDKPQGQESHTGVLEIHTTAKTSHQLSSNYCR</sequence>
<accession>A0ABQ8T8P5</accession>
<keyword evidence="2" id="KW-1185">Reference proteome</keyword>
<organism evidence="1 2">
    <name type="scientific">Periplaneta americana</name>
    <name type="common">American cockroach</name>
    <name type="synonym">Blatta americana</name>
    <dbReference type="NCBI Taxonomy" id="6978"/>
    <lineage>
        <taxon>Eukaryota</taxon>
        <taxon>Metazoa</taxon>
        <taxon>Ecdysozoa</taxon>
        <taxon>Arthropoda</taxon>
        <taxon>Hexapoda</taxon>
        <taxon>Insecta</taxon>
        <taxon>Pterygota</taxon>
        <taxon>Neoptera</taxon>
        <taxon>Polyneoptera</taxon>
        <taxon>Dictyoptera</taxon>
        <taxon>Blattodea</taxon>
        <taxon>Blattoidea</taxon>
        <taxon>Blattidae</taxon>
        <taxon>Blattinae</taxon>
        <taxon>Periplaneta</taxon>
    </lineage>
</organism>
<name>A0ABQ8T8P5_PERAM</name>
<comment type="caution">
    <text evidence="1">The sequence shown here is derived from an EMBL/GenBank/DDBJ whole genome shotgun (WGS) entry which is preliminary data.</text>
</comment>
<dbReference type="Proteomes" id="UP001148838">
    <property type="component" value="Unassembled WGS sequence"/>
</dbReference>
<protein>
    <submittedName>
        <fullName evidence="1">Uncharacterized protein</fullName>
    </submittedName>
</protein>